<dbReference type="InParanoid" id="A0A1Y1UDX6"/>
<feature type="compositionally biased region" description="Polar residues" evidence="1">
    <location>
        <begin position="137"/>
        <end position="148"/>
    </location>
</feature>
<dbReference type="Proteomes" id="UP000193218">
    <property type="component" value="Unassembled WGS sequence"/>
</dbReference>
<dbReference type="RefSeq" id="XP_021870323.1">
    <property type="nucleotide sequence ID" value="XM_022018343.1"/>
</dbReference>
<evidence type="ECO:0000313" key="3">
    <source>
        <dbReference type="EMBL" id="ORX36222.1"/>
    </source>
</evidence>
<dbReference type="GeneID" id="33560152"/>
<dbReference type="Gene3D" id="3.20.20.80">
    <property type="entry name" value="Glycosidases"/>
    <property type="match status" value="1"/>
</dbReference>
<reference evidence="3 4" key="1">
    <citation type="submission" date="2017-03" db="EMBL/GenBank/DDBJ databases">
        <title>Widespread Adenine N6-methylation of Active Genes in Fungi.</title>
        <authorList>
            <consortium name="DOE Joint Genome Institute"/>
            <person name="Mondo S.J."/>
            <person name="Dannebaum R.O."/>
            <person name="Kuo R.C."/>
            <person name="Louie K.B."/>
            <person name="Bewick A.J."/>
            <person name="Labutti K."/>
            <person name="Haridas S."/>
            <person name="Kuo A."/>
            <person name="Salamov A."/>
            <person name="Ahrendt S.R."/>
            <person name="Lau R."/>
            <person name="Bowen B.P."/>
            <person name="Lipzen A."/>
            <person name="Sullivan W."/>
            <person name="Andreopoulos W.B."/>
            <person name="Clum A."/>
            <person name="Lindquist E."/>
            <person name="Daum C."/>
            <person name="Northen T.R."/>
            <person name="Ramamoorthy G."/>
            <person name="Schmitz R.J."/>
            <person name="Gryganskyi A."/>
            <person name="Culley D."/>
            <person name="Magnuson J."/>
            <person name="James T.Y."/>
            <person name="O'Malley M.A."/>
            <person name="Stajich J.E."/>
            <person name="Spatafora J.W."/>
            <person name="Visel A."/>
            <person name="Grigoriev I.V."/>
        </authorList>
    </citation>
    <scope>NUCLEOTIDE SEQUENCE [LARGE SCALE GENOMIC DNA]</scope>
    <source>
        <strain evidence="3 4">NRRL Y-17943</strain>
    </source>
</reference>
<dbReference type="InterPro" id="IPR017853">
    <property type="entry name" value="GH"/>
</dbReference>
<keyword evidence="4" id="KW-1185">Reference proteome</keyword>
<dbReference type="PROSITE" id="PS51910">
    <property type="entry name" value="GH18_2"/>
    <property type="match status" value="1"/>
</dbReference>
<evidence type="ECO:0000256" key="1">
    <source>
        <dbReference type="SAM" id="MobiDB-lite"/>
    </source>
</evidence>
<accession>A0A1Y1UDX6</accession>
<name>A0A1Y1UDX6_9TREE</name>
<comment type="caution">
    <text evidence="3">The sequence shown here is derived from an EMBL/GenBank/DDBJ whole genome shotgun (WGS) entry which is preliminary data.</text>
</comment>
<dbReference type="CDD" id="cd00598">
    <property type="entry name" value="GH18_chitinase-like"/>
    <property type="match status" value="1"/>
</dbReference>
<dbReference type="AlphaFoldDB" id="A0A1Y1UDX6"/>
<dbReference type="EMBL" id="NBSH01000008">
    <property type="protein sequence ID" value="ORX36222.1"/>
    <property type="molecule type" value="Genomic_DNA"/>
</dbReference>
<evidence type="ECO:0000259" key="2">
    <source>
        <dbReference type="PROSITE" id="PS51910"/>
    </source>
</evidence>
<protein>
    <submittedName>
        <fullName evidence="3">Glycoside hydrolase superfamily</fullName>
    </submittedName>
</protein>
<feature type="region of interest" description="Disordered" evidence="1">
    <location>
        <begin position="128"/>
        <end position="148"/>
    </location>
</feature>
<gene>
    <name evidence="3" type="ORF">BD324DRAFT_651462</name>
</gene>
<keyword evidence="3" id="KW-0378">Hydrolase</keyword>
<proteinExistence type="predicted"/>
<dbReference type="OrthoDB" id="3012298at2759"/>
<dbReference type="GO" id="GO:0005975">
    <property type="term" value="P:carbohydrate metabolic process"/>
    <property type="evidence" value="ECO:0007669"/>
    <property type="project" value="InterPro"/>
</dbReference>
<dbReference type="GO" id="GO:0016787">
    <property type="term" value="F:hydrolase activity"/>
    <property type="evidence" value="ECO:0007669"/>
    <property type="project" value="UniProtKB-KW"/>
</dbReference>
<feature type="domain" description="GH18" evidence="2">
    <location>
        <begin position="150"/>
        <end position="423"/>
    </location>
</feature>
<sequence>MIIVQYTSHGGVSELVHPDDTLATHWRLGTVHWARGDAWAKSSRAWNRVQICDGSRTVCVASNPLIPPGCVWPDAAQPSGVQASPNVSLSPSTVSNTILSSTAPVISARTSSTALSTASDQPSAAVSGAVPSVSASTGDGQRPSTQFSNPHYAIYHNRASRTLPSSAADIKPWNRWYFAFWQTNGPQDAVATFAAMPESDRQAMIADFHANGIAIMVSAFGANDVPTTSGANPTETANALAAFVKQYGLDGCDVDYEDSGAFITGTAYDWLLTFQTALRAQLPAPYIISHAPQPAYMITGQYTTKGGYKELHAAVGSGIDFYSVQYYNQGSYTPYTDCDSLITSAPDGSALLQVAESSGIPLNKLVIGKPLNGEDVSNSGLMDAATLGQCYQMAKSNGWNAGIMVWQWETDGAPAFLNTVLGT</sequence>
<organism evidence="3 4">
    <name type="scientific">Kockovaella imperatae</name>
    <dbReference type="NCBI Taxonomy" id="4999"/>
    <lineage>
        <taxon>Eukaryota</taxon>
        <taxon>Fungi</taxon>
        <taxon>Dikarya</taxon>
        <taxon>Basidiomycota</taxon>
        <taxon>Agaricomycotina</taxon>
        <taxon>Tremellomycetes</taxon>
        <taxon>Tremellales</taxon>
        <taxon>Cuniculitremaceae</taxon>
        <taxon>Kockovaella</taxon>
    </lineage>
</organism>
<dbReference type="Pfam" id="PF00704">
    <property type="entry name" value="Glyco_hydro_18"/>
    <property type="match status" value="1"/>
</dbReference>
<evidence type="ECO:0000313" key="4">
    <source>
        <dbReference type="Proteomes" id="UP000193218"/>
    </source>
</evidence>
<dbReference type="InterPro" id="IPR001223">
    <property type="entry name" value="Glyco_hydro18_cat"/>
</dbReference>
<dbReference type="SUPFAM" id="SSF51445">
    <property type="entry name" value="(Trans)glycosidases"/>
    <property type="match status" value="1"/>
</dbReference>